<sequence length="61" mass="7047">MFNKLDVISDENNDIIHAEKELIGYNLPKFLKSSVETDPEVISIFQDKIRDEIEEIVGLIK</sequence>
<proteinExistence type="predicted"/>
<evidence type="ECO:0000313" key="2">
    <source>
        <dbReference type="Proteomes" id="UP000596739"/>
    </source>
</evidence>
<accession>A0ABS1EQU6</accession>
<comment type="caution">
    <text evidence="1">The sequence shown here is derived from an EMBL/GenBank/DDBJ whole genome shotgun (WGS) entry which is preliminary data.</text>
</comment>
<evidence type="ECO:0000313" key="1">
    <source>
        <dbReference type="EMBL" id="MBK1811648.1"/>
    </source>
</evidence>
<dbReference type="RefSeq" id="WP_200270069.1">
    <property type="nucleotide sequence ID" value="NZ_JAENHN010000039.1"/>
</dbReference>
<reference evidence="2" key="1">
    <citation type="submission" date="2021-01" db="EMBL/GenBank/DDBJ databases">
        <title>Genome public.</title>
        <authorList>
            <person name="Liu C."/>
            <person name="Sun Q."/>
        </authorList>
    </citation>
    <scope>NUCLEOTIDE SEQUENCE [LARGE SCALE GENOMIC DNA]</scope>
    <source>
        <strain evidence="2">YIM B02505</strain>
    </source>
</reference>
<dbReference type="Proteomes" id="UP000596739">
    <property type="component" value="Unassembled WGS sequence"/>
</dbReference>
<name>A0ABS1EQU6_9CLOT</name>
<keyword evidence="2" id="KW-1185">Reference proteome</keyword>
<organism evidence="1 2">
    <name type="scientific">Clostridium yunnanense</name>
    <dbReference type="NCBI Taxonomy" id="2800325"/>
    <lineage>
        <taxon>Bacteria</taxon>
        <taxon>Bacillati</taxon>
        <taxon>Bacillota</taxon>
        <taxon>Clostridia</taxon>
        <taxon>Eubacteriales</taxon>
        <taxon>Clostridiaceae</taxon>
        <taxon>Clostridium</taxon>
    </lineage>
</organism>
<dbReference type="EMBL" id="JAENHN010000039">
    <property type="protein sequence ID" value="MBK1811648.1"/>
    <property type="molecule type" value="Genomic_DNA"/>
</dbReference>
<protein>
    <submittedName>
        <fullName evidence="1">Uncharacterized protein</fullName>
    </submittedName>
</protein>
<gene>
    <name evidence="1" type="ORF">JHL18_13575</name>
</gene>